<organism evidence="1 2">
    <name type="scientific">Anaerohalosphaera lusitana</name>
    <dbReference type="NCBI Taxonomy" id="1936003"/>
    <lineage>
        <taxon>Bacteria</taxon>
        <taxon>Pseudomonadati</taxon>
        <taxon>Planctomycetota</taxon>
        <taxon>Phycisphaerae</taxon>
        <taxon>Sedimentisphaerales</taxon>
        <taxon>Anaerohalosphaeraceae</taxon>
        <taxon>Anaerohalosphaera</taxon>
    </lineage>
</organism>
<proteinExistence type="predicted"/>
<keyword evidence="2" id="KW-1185">Reference proteome</keyword>
<protein>
    <submittedName>
        <fullName evidence="1">Uncharacterized protein</fullName>
    </submittedName>
</protein>
<reference evidence="2" key="1">
    <citation type="submission" date="2017-02" db="EMBL/GenBank/DDBJ databases">
        <title>Comparative genomics and description of representatives of a novel lineage of planctomycetes thriving in anoxic sediments.</title>
        <authorList>
            <person name="Spring S."/>
            <person name="Bunk B."/>
            <person name="Sproer C."/>
        </authorList>
    </citation>
    <scope>NUCLEOTIDE SEQUENCE [LARGE SCALE GENOMIC DNA]</scope>
    <source>
        <strain evidence="2">ST-NAGAB-D1</strain>
    </source>
</reference>
<accession>A0A1U9NQB6</accession>
<dbReference type="RefSeq" id="WP_146663611.1">
    <property type="nucleotide sequence ID" value="NZ_CP019791.1"/>
</dbReference>
<dbReference type="Proteomes" id="UP000189674">
    <property type="component" value="Chromosome"/>
</dbReference>
<evidence type="ECO:0000313" key="2">
    <source>
        <dbReference type="Proteomes" id="UP000189674"/>
    </source>
</evidence>
<sequence>MARTRRTIRLSDHIGEQMEAYKDSTSIPYQDIGDVGVFLAVRLTPNSFFKIKAKIRTGEELEPGDVEFAGDEENF</sequence>
<dbReference type="EMBL" id="CP019791">
    <property type="protein sequence ID" value="AQT69977.1"/>
    <property type="molecule type" value="Genomic_DNA"/>
</dbReference>
<gene>
    <name evidence="1" type="ORF">STSP2_03177</name>
</gene>
<evidence type="ECO:0000313" key="1">
    <source>
        <dbReference type="EMBL" id="AQT69977.1"/>
    </source>
</evidence>
<dbReference type="KEGG" id="alus:STSP2_03177"/>
<dbReference type="AlphaFoldDB" id="A0A1U9NQB6"/>
<name>A0A1U9NQB6_9BACT</name>